<reference evidence="1 4" key="2">
    <citation type="submission" date="2020-04" db="EMBL/GenBank/DDBJ databases">
        <authorList>
            <person name="De Canck E."/>
        </authorList>
    </citation>
    <scope>NUCLEOTIDE SEQUENCE [LARGE SCALE GENOMIC DNA]</scope>
    <source>
        <strain evidence="1 4">LMG 27174</strain>
    </source>
</reference>
<dbReference type="EMBL" id="CADIJZ010000001">
    <property type="protein sequence ID" value="CAB3637656.1"/>
    <property type="molecule type" value="Genomic_DNA"/>
</dbReference>
<accession>A0A2N7WXJ0</accession>
<dbReference type="CDD" id="cd10930">
    <property type="entry name" value="CE4_u6"/>
    <property type="match status" value="1"/>
</dbReference>
<evidence type="ECO:0000313" key="2">
    <source>
        <dbReference type="EMBL" id="PMS34213.1"/>
    </source>
</evidence>
<sequence>MIGILSSNASAEAGHHVRAAVQRSVSATQVQAISRSLLRGMAPDIVVAVDAPDGWSADLIAWLCARPRKLVVFGNMPIALADYLRYQRGNPAADLAAASRSAPAPSGEARESTAVVLYGALAQTLGGQQWHRPFERFDFADEWNNLGFGAIRGDGSMWAVGQAVQVPAEDELAAIYLSGDRQFSYAALTDAGTSSVLWFNRPVGPCDSFEWRLVENFLSGYRGDKLPCQPVLSELPWGYDAAITSRLDCDEDVESARPLWQAYRRLGVPFTLAVHTQNLNRPNQHAILRELLDDRTQGAVLSHTATHAPNWGGTYDNALAEGMQSAALLEAATSVPVRYAVSPFHQSPPYAMRGLADAGFEGCVGGIIRNDPEFLTARGGALAGMPAGFVAHSQQCMLHGDCMLKDGDPLAIFKQAFDYAYATNTLFGYLDHPFSERYTYGWGDEAQRIDAHESFIAYIRSKARKPLFFHEEAALDFLKFRSLAQVVGDGREFRVLTPASSETLTSAASAAASMPLTLGVEFRGAHVQVQAGKSLQ</sequence>
<dbReference type="GO" id="GO:0005975">
    <property type="term" value="P:carbohydrate metabolic process"/>
    <property type="evidence" value="ECO:0007669"/>
    <property type="project" value="InterPro"/>
</dbReference>
<name>A0A2N7WXJ0_9BURK</name>
<dbReference type="EMBL" id="PNXY01000001">
    <property type="protein sequence ID" value="PMS34213.1"/>
    <property type="molecule type" value="Genomic_DNA"/>
</dbReference>
<reference evidence="2 3" key="1">
    <citation type="submission" date="2018-01" db="EMBL/GenBank/DDBJ databases">
        <title>Whole genome analyses suggest that Burkholderia sensu lato contains two further novel genera in the rhizoxinica-symbiotica group Mycetohabitans gen. nov., and Trinickia gen. nov.: implications for the evolution of diazotrophy and nodulation in the Burkholderiaceae.</title>
        <authorList>
            <person name="Estrada-de los Santos P."/>
            <person name="Palmer M."/>
            <person name="Chavez-Ramirez B."/>
            <person name="Beukes C."/>
            <person name="Steenkamp E.T."/>
            <person name="Hirsch A.M."/>
            <person name="Manyaka P."/>
            <person name="Maluk M."/>
            <person name="Lafos M."/>
            <person name="Crook M."/>
            <person name="Gross E."/>
            <person name="Simon M.F."/>
            <person name="Bueno dos Reis Junior F."/>
            <person name="Poole P.S."/>
            <person name="Venter S.N."/>
            <person name="James E.K."/>
        </authorList>
    </citation>
    <scope>NUCLEOTIDE SEQUENCE [LARGE SCALE GENOMIC DNA]</scope>
    <source>
        <strain evidence="2 3">WSM 3937</strain>
    </source>
</reference>
<dbReference type="SUPFAM" id="SSF88713">
    <property type="entry name" value="Glycoside hydrolase/deacetylase"/>
    <property type="match status" value="1"/>
</dbReference>
<dbReference type="RefSeq" id="WP_102630413.1">
    <property type="nucleotide sequence ID" value="NZ_CADIJZ010000001.1"/>
</dbReference>
<dbReference type="AlphaFoldDB" id="A0A2N7WXJ0"/>
<dbReference type="Proteomes" id="UP000494205">
    <property type="component" value="Unassembled WGS sequence"/>
</dbReference>
<dbReference type="Proteomes" id="UP000235659">
    <property type="component" value="Unassembled WGS sequence"/>
</dbReference>
<organism evidence="1 4">
    <name type="scientific">Paraburkholderia rhynchosiae</name>
    <dbReference type="NCBI Taxonomy" id="487049"/>
    <lineage>
        <taxon>Bacteria</taxon>
        <taxon>Pseudomonadati</taxon>
        <taxon>Pseudomonadota</taxon>
        <taxon>Betaproteobacteria</taxon>
        <taxon>Burkholderiales</taxon>
        <taxon>Burkholderiaceae</taxon>
        <taxon>Paraburkholderia</taxon>
    </lineage>
</organism>
<evidence type="ECO:0000313" key="1">
    <source>
        <dbReference type="EMBL" id="CAB3637656.1"/>
    </source>
</evidence>
<dbReference type="InterPro" id="IPR011330">
    <property type="entry name" value="Glyco_hydro/deAcase_b/a-brl"/>
</dbReference>
<evidence type="ECO:0000313" key="4">
    <source>
        <dbReference type="Proteomes" id="UP000494205"/>
    </source>
</evidence>
<gene>
    <name evidence="2" type="ORF">C0Z16_01220</name>
    <name evidence="1" type="ORF">LMG27174_00240</name>
</gene>
<keyword evidence="3" id="KW-1185">Reference proteome</keyword>
<protein>
    <submittedName>
        <fullName evidence="2">Polysaccharide deacetylase</fullName>
    </submittedName>
</protein>
<dbReference type="Gene3D" id="3.20.20.370">
    <property type="entry name" value="Glycoside hydrolase/deacetylase"/>
    <property type="match status" value="1"/>
</dbReference>
<proteinExistence type="predicted"/>
<evidence type="ECO:0000313" key="3">
    <source>
        <dbReference type="Proteomes" id="UP000235659"/>
    </source>
</evidence>
<dbReference type="OrthoDB" id="8134758at2"/>